<dbReference type="Pfam" id="PF23106">
    <property type="entry name" value="EGF_Teneurin"/>
    <property type="match status" value="1"/>
</dbReference>
<organism evidence="5 6">
    <name type="scientific">Batillaria attramentaria</name>
    <dbReference type="NCBI Taxonomy" id="370345"/>
    <lineage>
        <taxon>Eukaryota</taxon>
        <taxon>Metazoa</taxon>
        <taxon>Spiralia</taxon>
        <taxon>Lophotrochozoa</taxon>
        <taxon>Mollusca</taxon>
        <taxon>Gastropoda</taxon>
        <taxon>Caenogastropoda</taxon>
        <taxon>Sorbeoconcha</taxon>
        <taxon>Cerithioidea</taxon>
        <taxon>Batillariidae</taxon>
        <taxon>Batillaria</taxon>
    </lineage>
</organism>
<dbReference type="PANTHER" id="PTHR14949:SF54">
    <property type="entry name" value="VWFD DOMAIN-CONTAINING PROTEIN"/>
    <property type="match status" value="1"/>
</dbReference>
<feature type="domain" description="VWFD" evidence="4">
    <location>
        <begin position="236"/>
        <end position="430"/>
    </location>
</feature>
<dbReference type="PROSITE" id="PS01186">
    <property type="entry name" value="EGF_2"/>
    <property type="match status" value="1"/>
</dbReference>
<feature type="domain" description="Ig-like" evidence="3">
    <location>
        <begin position="89"/>
        <end position="185"/>
    </location>
</feature>
<dbReference type="Gene3D" id="2.10.25.10">
    <property type="entry name" value="Laminin"/>
    <property type="match status" value="1"/>
</dbReference>
<evidence type="ECO:0000313" key="5">
    <source>
        <dbReference type="EMBL" id="KAK7485455.1"/>
    </source>
</evidence>
<dbReference type="InterPro" id="IPR058727">
    <property type="entry name" value="Helical_Vwde"/>
</dbReference>
<evidence type="ECO:0000259" key="4">
    <source>
        <dbReference type="PROSITE" id="PS51233"/>
    </source>
</evidence>
<dbReference type="InterPro" id="IPR007110">
    <property type="entry name" value="Ig-like_dom"/>
</dbReference>
<evidence type="ECO:0008006" key="7">
    <source>
        <dbReference type="Google" id="ProtNLM"/>
    </source>
</evidence>
<proteinExistence type="predicted"/>
<dbReference type="EMBL" id="JACVVK020000194">
    <property type="protein sequence ID" value="KAK7485455.1"/>
    <property type="molecule type" value="Genomic_DNA"/>
</dbReference>
<keyword evidence="6" id="KW-1185">Reference proteome</keyword>
<dbReference type="Pfam" id="PF23283">
    <property type="entry name" value="D8C_UMOD"/>
    <property type="match status" value="1"/>
</dbReference>
<dbReference type="InterPro" id="IPR050969">
    <property type="entry name" value="Dev_Signal_Modulators"/>
</dbReference>
<dbReference type="InterPro" id="IPR000742">
    <property type="entry name" value="EGF"/>
</dbReference>
<evidence type="ECO:0000256" key="1">
    <source>
        <dbReference type="ARBA" id="ARBA00022729"/>
    </source>
</evidence>
<dbReference type="PROSITE" id="PS50835">
    <property type="entry name" value="IG_LIKE"/>
    <property type="match status" value="1"/>
</dbReference>
<dbReference type="PANTHER" id="PTHR14949">
    <property type="entry name" value="EGF-LIKE-DOMAIN, MULTIPLE 7, 8"/>
    <property type="match status" value="1"/>
</dbReference>
<gene>
    <name evidence="5" type="ORF">BaRGS_00023265</name>
</gene>
<sequence length="885" mass="97920">MPVWIQGAHPSVQQGIVRRTACVHVPNTRQAGQVCCEFSTQIDIKNCGSFWVYHLQPLPTCPMGYCAGYLEPCPPGQIGIKPQCRDLYPRLTSLPVIRGPFLSPAKDAFHFSCEVETERKELQSFKVMWTFDGQEVPELTTTIPSMPATLDGNSNLKGRLNRNIGCKVQAFFDGHPDTPGPVTVSNNTYWAGIRVEPRYVKLSEAEDEKTVDIVFTVPKTTCPYIYPEGCLLMVTPRTQAVRQGIILYLYKATYSLYRIGDYTAYENKERAFEVQVRTYKCREGRNVTCICGVAIREYDDLIRIDSCDNLRVGRSSVSPRITIPRGHLNDATSYYVSKDGMNIVVYLPSSSEVLIKQHWALDVYLTIPGSDKGHGRGLCGTFDGIECNEFTSRDGQRVDTACEKSDQVNHMGCVPESFTESWRNNATTSLFKTVPPLMNRQRPTVYCMCSNETNAVVCSPRGDVTKKILQCQGQAGCYHAGRTFRRRRAVADDGIYTDEDNEVSAYDPEYFKDYRPPVVSWPTPSGITEQIAKDMCESAVRKSQTWSQCNPGANSNNKTLDIEECKLNILFTDSNETLAGFVSSFTTSCQAEMATDPANYEITPEGETVLKPAVYKETCPVDCLTNGHCEQGVCVCNSGYMGDTCQLLAGVGLQLGKIKRSSICDINTRPCRKIYVEASNFEVSANLTCKVQEILPSGTLSASAVFDDAEFVTNAELACYLPDAKVKTDRSIKVFAISATGDGQLYGNTVNLTVYDSTCQNCTESGCKILPDTCLINDLCYQDGDLNPKNGGQQCEVATSTTNWTDIYPAVTSVELHGPNGNNYITCAVTTLDTNPTASFKVSWYVDDAAYQRQRELVLPPGGRQAIFSVHDLPSTGQVNWFGTL</sequence>
<evidence type="ECO:0000313" key="6">
    <source>
        <dbReference type="Proteomes" id="UP001519460"/>
    </source>
</evidence>
<protein>
    <recommendedName>
        <fullName evidence="7">VWFD domain-containing protein</fullName>
    </recommendedName>
</protein>
<comment type="caution">
    <text evidence="5">The sequence shown here is derived from an EMBL/GenBank/DDBJ whole genome shotgun (WGS) entry which is preliminary data.</text>
</comment>
<accession>A0ABD0KEI0</accession>
<dbReference type="PROSITE" id="PS51233">
    <property type="entry name" value="VWFD"/>
    <property type="match status" value="1"/>
</dbReference>
<dbReference type="Pfam" id="PF26129">
    <property type="entry name" value="Vwde"/>
    <property type="match status" value="1"/>
</dbReference>
<dbReference type="InterPro" id="IPR001846">
    <property type="entry name" value="VWF_type-D"/>
</dbReference>
<dbReference type="InterPro" id="IPR057774">
    <property type="entry name" value="D8C_UMOD/GP2/OIT3-like"/>
</dbReference>
<name>A0ABD0KEI0_9CAEN</name>
<evidence type="ECO:0000256" key="2">
    <source>
        <dbReference type="ARBA" id="ARBA00023157"/>
    </source>
</evidence>
<dbReference type="AlphaFoldDB" id="A0ABD0KEI0"/>
<evidence type="ECO:0000259" key="3">
    <source>
        <dbReference type="PROSITE" id="PS50835"/>
    </source>
</evidence>
<dbReference type="SMART" id="SM00216">
    <property type="entry name" value="VWD"/>
    <property type="match status" value="1"/>
</dbReference>
<keyword evidence="2" id="KW-1015">Disulfide bond</keyword>
<reference evidence="5 6" key="1">
    <citation type="journal article" date="2023" name="Sci. Data">
        <title>Genome assembly of the Korean intertidal mud-creeper Batillaria attramentaria.</title>
        <authorList>
            <person name="Patra A.K."/>
            <person name="Ho P.T."/>
            <person name="Jun S."/>
            <person name="Lee S.J."/>
            <person name="Kim Y."/>
            <person name="Won Y.J."/>
        </authorList>
    </citation>
    <scope>NUCLEOTIDE SEQUENCE [LARGE SCALE GENOMIC DNA]</scope>
    <source>
        <strain evidence="5">Wonlab-2016</strain>
    </source>
</reference>
<keyword evidence="1" id="KW-0732">Signal</keyword>
<dbReference type="Pfam" id="PF00094">
    <property type="entry name" value="VWD"/>
    <property type="match status" value="1"/>
</dbReference>
<dbReference type="Proteomes" id="UP001519460">
    <property type="component" value="Unassembled WGS sequence"/>
</dbReference>